<keyword evidence="3" id="KW-1185">Reference proteome</keyword>
<evidence type="ECO:0000313" key="3">
    <source>
        <dbReference type="Proteomes" id="UP001139451"/>
    </source>
</evidence>
<proteinExistence type="predicted"/>
<dbReference type="EMBL" id="JAMLDX010000001">
    <property type="protein sequence ID" value="MCP3729026.1"/>
    <property type="molecule type" value="Genomic_DNA"/>
</dbReference>
<feature type="transmembrane region" description="Helical" evidence="1">
    <location>
        <begin position="6"/>
        <end position="26"/>
    </location>
</feature>
<gene>
    <name evidence="2" type="ORF">M9978_01155</name>
</gene>
<protein>
    <submittedName>
        <fullName evidence="2">Uncharacterized protein</fullName>
    </submittedName>
</protein>
<keyword evidence="1" id="KW-1133">Transmembrane helix</keyword>
<evidence type="ECO:0000256" key="1">
    <source>
        <dbReference type="SAM" id="Phobius"/>
    </source>
</evidence>
<accession>A0A9X2KK74</accession>
<comment type="caution">
    <text evidence="2">The sequence shown here is derived from an EMBL/GenBank/DDBJ whole genome shotgun (WGS) entry which is preliminary data.</text>
</comment>
<organism evidence="2 3">
    <name type="scientific">Sphingomonas tagetis</name>
    <dbReference type="NCBI Taxonomy" id="2949092"/>
    <lineage>
        <taxon>Bacteria</taxon>
        <taxon>Pseudomonadati</taxon>
        <taxon>Pseudomonadota</taxon>
        <taxon>Alphaproteobacteria</taxon>
        <taxon>Sphingomonadales</taxon>
        <taxon>Sphingomonadaceae</taxon>
        <taxon>Sphingomonas</taxon>
    </lineage>
</organism>
<name>A0A9X2KK74_9SPHN</name>
<evidence type="ECO:0000313" key="2">
    <source>
        <dbReference type="EMBL" id="MCP3729026.1"/>
    </source>
</evidence>
<sequence>MNDMLAVISGCLLALGAITALVLMRANEAVKSGELRYWMKGRNDEQVIRRQDNPARFELEIKLLRAVPWFGVGALVLAILVLGYFV</sequence>
<keyword evidence="1" id="KW-0812">Transmembrane</keyword>
<keyword evidence="1" id="KW-0472">Membrane</keyword>
<dbReference type="RefSeq" id="WP_254290978.1">
    <property type="nucleotide sequence ID" value="NZ_JAMLDX010000001.1"/>
</dbReference>
<feature type="transmembrane region" description="Helical" evidence="1">
    <location>
        <begin position="66"/>
        <end position="85"/>
    </location>
</feature>
<reference evidence="2" key="1">
    <citation type="submission" date="2022-05" db="EMBL/GenBank/DDBJ databases">
        <title>Sphingomonas sp. strain MG17 Genome sequencing and assembly.</title>
        <authorList>
            <person name="Kim I."/>
        </authorList>
    </citation>
    <scope>NUCLEOTIDE SEQUENCE</scope>
    <source>
        <strain evidence="2">MG17</strain>
    </source>
</reference>
<dbReference type="Proteomes" id="UP001139451">
    <property type="component" value="Unassembled WGS sequence"/>
</dbReference>
<dbReference type="AlphaFoldDB" id="A0A9X2KK74"/>